<dbReference type="AlphaFoldDB" id="A0A8X6HBN4"/>
<name>A0A8X6HBN4_TRICU</name>
<comment type="caution">
    <text evidence="2">The sequence shown here is derived from an EMBL/GenBank/DDBJ whole genome shotgun (WGS) entry which is preliminary data.</text>
</comment>
<evidence type="ECO:0000256" key="1">
    <source>
        <dbReference type="SAM" id="MobiDB-lite"/>
    </source>
</evidence>
<sequence>MDPLRNKETLQDAHSKSPYTKAGPLRIKCPDLISRATFQPSRRGPIYYSTKLCFNLSLDNRGPFQDNNAVFKSLDTMELVSNSACLHSTIQCSTCPWTADTFAEQKMHPSQKTVV</sequence>
<proteinExistence type="predicted"/>
<dbReference type="EMBL" id="BMAO01018087">
    <property type="protein sequence ID" value="GFR20609.1"/>
    <property type="molecule type" value="Genomic_DNA"/>
</dbReference>
<evidence type="ECO:0000313" key="3">
    <source>
        <dbReference type="Proteomes" id="UP000887116"/>
    </source>
</evidence>
<protein>
    <submittedName>
        <fullName evidence="2">Uncharacterized protein</fullName>
    </submittedName>
</protein>
<keyword evidence="3" id="KW-1185">Reference proteome</keyword>
<accession>A0A8X6HBN4</accession>
<organism evidence="2 3">
    <name type="scientific">Trichonephila clavata</name>
    <name type="common">Joro spider</name>
    <name type="synonym">Nephila clavata</name>
    <dbReference type="NCBI Taxonomy" id="2740835"/>
    <lineage>
        <taxon>Eukaryota</taxon>
        <taxon>Metazoa</taxon>
        <taxon>Ecdysozoa</taxon>
        <taxon>Arthropoda</taxon>
        <taxon>Chelicerata</taxon>
        <taxon>Arachnida</taxon>
        <taxon>Araneae</taxon>
        <taxon>Araneomorphae</taxon>
        <taxon>Entelegynae</taxon>
        <taxon>Araneoidea</taxon>
        <taxon>Nephilidae</taxon>
        <taxon>Trichonephila</taxon>
    </lineage>
</organism>
<feature type="region of interest" description="Disordered" evidence="1">
    <location>
        <begin position="1"/>
        <end position="23"/>
    </location>
</feature>
<gene>
    <name evidence="2" type="ORF">TNCT_403331</name>
</gene>
<dbReference type="Proteomes" id="UP000887116">
    <property type="component" value="Unassembled WGS sequence"/>
</dbReference>
<evidence type="ECO:0000313" key="2">
    <source>
        <dbReference type="EMBL" id="GFR20609.1"/>
    </source>
</evidence>
<feature type="compositionally biased region" description="Basic and acidic residues" evidence="1">
    <location>
        <begin position="1"/>
        <end position="15"/>
    </location>
</feature>
<reference evidence="2" key="1">
    <citation type="submission" date="2020-07" db="EMBL/GenBank/DDBJ databases">
        <title>Multicomponent nature underlies the extraordinary mechanical properties of spider dragline silk.</title>
        <authorList>
            <person name="Kono N."/>
            <person name="Nakamura H."/>
            <person name="Mori M."/>
            <person name="Yoshida Y."/>
            <person name="Ohtoshi R."/>
            <person name="Malay A.D."/>
            <person name="Moran D.A.P."/>
            <person name="Tomita M."/>
            <person name="Numata K."/>
            <person name="Arakawa K."/>
        </authorList>
    </citation>
    <scope>NUCLEOTIDE SEQUENCE</scope>
</reference>